<dbReference type="OrthoDB" id="417037at2759"/>
<feature type="region of interest" description="Disordered" evidence="5">
    <location>
        <begin position="303"/>
        <end position="323"/>
    </location>
</feature>
<comment type="caution">
    <text evidence="7">The sequence shown here is derived from an EMBL/GenBank/DDBJ whole genome shotgun (WGS) entry which is preliminary data.</text>
</comment>
<accession>S9VPT3</accession>
<feature type="transmembrane region" description="Helical" evidence="6">
    <location>
        <begin position="222"/>
        <end position="244"/>
    </location>
</feature>
<dbReference type="InterPro" id="IPR037185">
    <property type="entry name" value="EmrE-like"/>
</dbReference>
<feature type="transmembrane region" description="Helical" evidence="6">
    <location>
        <begin position="251"/>
        <end position="271"/>
    </location>
</feature>
<evidence type="ECO:0000313" key="7">
    <source>
        <dbReference type="EMBL" id="EPY25255.1"/>
    </source>
</evidence>
<dbReference type="Proteomes" id="UP000015354">
    <property type="component" value="Unassembled WGS sequence"/>
</dbReference>
<keyword evidence="3 6" id="KW-1133">Transmembrane helix</keyword>
<feature type="transmembrane region" description="Helical" evidence="6">
    <location>
        <begin position="127"/>
        <end position="144"/>
    </location>
</feature>
<proteinExistence type="predicted"/>
<keyword evidence="9" id="KW-1185">Reference proteome</keyword>
<evidence type="ECO:0000313" key="9">
    <source>
        <dbReference type="Proteomes" id="UP000015354"/>
    </source>
</evidence>
<evidence type="ECO:0000256" key="2">
    <source>
        <dbReference type="ARBA" id="ARBA00022692"/>
    </source>
</evidence>
<evidence type="ECO:0000256" key="3">
    <source>
        <dbReference type="ARBA" id="ARBA00022989"/>
    </source>
</evidence>
<feature type="transmembrane region" description="Helical" evidence="6">
    <location>
        <begin position="38"/>
        <end position="56"/>
    </location>
</feature>
<dbReference type="EMBL" id="ATMH01006765">
    <property type="protein sequence ID" value="EPY25255.1"/>
    <property type="molecule type" value="Genomic_DNA"/>
</dbReference>
<dbReference type="PANTHER" id="PTHR11132">
    <property type="entry name" value="SOLUTE CARRIER FAMILY 35"/>
    <property type="match status" value="1"/>
</dbReference>
<feature type="transmembrane region" description="Helical" evidence="6">
    <location>
        <begin position="193"/>
        <end position="210"/>
    </location>
</feature>
<protein>
    <submittedName>
        <fullName evidence="7">GDP-mannose transporter</fullName>
    </submittedName>
</protein>
<feature type="transmembrane region" description="Helical" evidence="6">
    <location>
        <begin position="7"/>
        <end position="26"/>
    </location>
</feature>
<sequence length="323" mass="35544">MRLPHHAEAALALCCYSFCSISMILLNKLVLYTYKLNQPNALLFIQALGSVALVQAGKRLKLISFPDFSMEVAKNWIILTLLFASMLLTSMKSLYTMSVPALTVLKNVALVLTALGERYFYDRTFPAAQYGAFALIILGGYLNAKGDPWVSSLGLFWTFLNIASTVSYTLYIKKLTNRFPELGRYGPVFYNNLLSLPFFFFLALSEFVPFGEGVARSETGALVAIIVVTIVSSSMTFCVFWCVAVTSPTSFSVMGAFNKIPTAIIGMFLFAQYPDGLGYVGLGVALAGSCLYTAVTMHAKRKERPVEPPTEDIFVKDGTSTRK</sequence>
<feature type="transmembrane region" description="Helical" evidence="6">
    <location>
        <begin position="150"/>
        <end position="172"/>
    </location>
</feature>
<dbReference type="SUPFAM" id="SSF103481">
    <property type="entry name" value="Multidrug resistance efflux transporter EmrE"/>
    <property type="match status" value="1"/>
</dbReference>
<dbReference type="AlphaFoldDB" id="S9VPT3"/>
<name>S9VPT3_9TRYP</name>
<dbReference type="InterPro" id="IPR050186">
    <property type="entry name" value="TPT_transporter"/>
</dbReference>
<feature type="transmembrane region" description="Helical" evidence="6">
    <location>
        <begin position="68"/>
        <end position="88"/>
    </location>
</feature>
<dbReference type="EMBL" id="ATMH01002164">
    <property type="protein sequence ID" value="EPY33546.1"/>
    <property type="molecule type" value="Genomic_DNA"/>
</dbReference>
<gene>
    <name evidence="8" type="ORF">STCU_02164</name>
    <name evidence="7" type="ORF">STCU_06765</name>
</gene>
<keyword evidence="2 6" id="KW-0812">Transmembrane</keyword>
<comment type="subcellular location">
    <subcellularLocation>
        <location evidence="1">Membrane</location>
        <topology evidence="1">Multi-pass membrane protein</topology>
    </subcellularLocation>
</comment>
<evidence type="ECO:0000256" key="5">
    <source>
        <dbReference type="SAM" id="MobiDB-lite"/>
    </source>
</evidence>
<organism evidence="7 9">
    <name type="scientific">Strigomonas culicis</name>
    <dbReference type="NCBI Taxonomy" id="28005"/>
    <lineage>
        <taxon>Eukaryota</taxon>
        <taxon>Discoba</taxon>
        <taxon>Euglenozoa</taxon>
        <taxon>Kinetoplastea</taxon>
        <taxon>Metakinetoplastina</taxon>
        <taxon>Trypanosomatida</taxon>
        <taxon>Trypanosomatidae</taxon>
        <taxon>Strigomonadinae</taxon>
        <taxon>Strigomonas</taxon>
    </lineage>
</organism>
<evidence type="ECO:0000256" key="1">
    <source>
        <dbReference type="ARBA" id="ARBA00004141"/>
    </source>
</evidence>
<reference evidence="7" key="2">
    <citation type="submission" date="2013-03" db="EMBL/GenBank/DDBJ databases">
        <authorList>
            <person name="Motta M.C.M."/>
            <person name="Martins A.C.A."/>
            <person name="Preta C.M.C.C."/>
            <person name="Silva R."/>
            <person name="de Souza S.S."/>
            <person name="Klein C.C."/>
            <person name="de Almeida L.G.P."/>
            <person name="Cunha O.L."/>
            <person name="Colabardini A.C."/>
            <person name="Lima B.A."/>
            <person name="Machado C.R."/>
            <person name="Soares C.M.A."/>
            <person name="de Menezes C.B.A."/>
            <person name="Bartolomeu D.C."/>
            <person name="Grisard E.C."/>
            <person name="Fantinatti-Garboggini F."/>
            <person name="Rodrigues-Luiz G.F."/>
            <person name="Wagner G."/>
            <person name="Goldman G.H."/>
            <person name="Fietto J.L.R."/>
            <person name="Ciapina L.P."/>
            <person name="Brocchi M."/>
            <person name="Elias M.C."/>
            <person name="Goldman M.H.S."/>
            <person name="Sagot M.-F."/>
            <person name="Pereira M."/>
            <person name="Stoco P.H."/>
            <person name="Teixeira S.M.R."/>
            <person name="de Mendonca-Neto R.P."/>
            <person name="Maciel T.E.F."/>
            <person name="Mendes T.A.O."/>
            <person name="Urmenyi T.P."/>
            <person name="Teixeira M.M.G."/>
            <person name="de Camargo E.F.P."/>
            <person name="de Sousa W."/>
            <person name="Schenkman S."/>
            <person name="de Vasconcelos A.T.R."/>
        </authorList>
    </citation>
    <scope>NUCLEOTIDE SEQUENCE</scope>
</reference>
<evidence type="ECO:0000256" key="4">
    <source>
        <dbReference type="ARBA" id="ARBA00023136"/>
    </source>
</evidence>
<dbReference type="GO" id="GO:0016020">
    <property type="term" value="C:membrane"/>
    <property type="evidence" value="ECO:0007669"/>
    <property type="project" value="UniProtKB-SubCell"/>
</dbReference>
<keyword evidence="4 6" id="KW-0472">Membrane</keyword>
<evidence type="ECO:0000256" key="6">
    <source>
        <dbReference type="SAM" id="Phobius"/>
    </source>
</evidence>
<reference evidence="7 9" key="1">
    <citation type="journal article" date="2013" name="PLoS ONE">
        <title>Predicting the Proteins of Angomonas deanei, Strigomonas culicis and Their Respective Endosymbionts Reveals New Aspects of the Trypanosomatidae Family.</title>
        <authorList>
            <person name="Motta M.C."/>
            <person name="Martins A.C."/>
            <person name="de Souza S.S."/>
            <person name="Catta-Preta C.M."/>
            <person name="Silva R."/>
            <person name="Klein C.C."/>
            <person name="de Almeida L.G."/>
            <person name="de Lima Cunha O."/>
            <person name="Ciapina L.P."/>
            <person name="Brocchi M."/>
            <person name="Colabardini A.C."/>
            <person name="de Araujo Lima B."/>
            <person name="Machado C.R."/>
            <person name="de Almeida Soares C.M."/>
            <person name="Probst C.M."/>
            <person name="de Menezes C.B."/>
            <person name="Thompson C.E."/>
            <person name="Bartholomeu D.C."/>
            <person name="Gradia D.F."/>
            <person name="Pavoni D.P."/>
            <person name="Grisard E.C."/>
            <person name="Fantinatti-Garboggini F."/>
            <person name="Marchini F.K."/>
            <person name="Rodrigues-Luiz G.F."/>
            <person name="Wagner G."/>
            <person name="Goldman G.H."/>
            <person name="Fietto J.L."/>
            <person name="Elias M.C."/>
            <person name="Goldman M.H."/>
            <person name="Sagot M.F."/>
            <person name="Pereira M."/>
            <person name="Stoco P.H."/>
            <person name="de Mendonca-Neto R.P."/>
            <person name="Teixeira S.M."/>
            <person name="Maciel T.E."/>
            <person name="de Oliveira Mendes T.A."/>
            <person name="Urmenyi T.P."/>
            <person name="de Souza W."/>
            <person name="Schenkman S."/>
            <person name="de Vasconcelos A.T."/>
        </authorList>
    </citation>
    <scope>NUCLEOTIDE SEQUENCE [LARGE SCALE GENOMIC DNA]</scope>
</reference>
<feature type="transmembrane region" description="Helical" evidence="6">
    <location>
        <begin position="277"/>
        <end position="295"/>
    </location>
</feature>
<evidence type="ECO:0000313" key="8">
    <source>
        <dbReference type="EMBL" id="EPY33546.1"/>
    </source>
</evidence>